<dbReference type="InterPro" id="IPR004114">
    <property type="entry name" value="THUMP_dom"/>
</dbReference>
<dbReference type="AlphaFoldDB" id="A0A7M7IVQ8"/>
<feature type="domain" description="THUMP" evidence="4">
    <location>
        <begin position="197"/>
        <end position="303"/>
    </location>
</feature>
<dbReference type="Proteomes" id="UP000002358">
    <property type="component" value="Unassembled WGS sequence"/>
</dbReference>
<feature type="compositionally biased region" description="Acidic residues" evidence="3">
    <location>
        <begin position="131"/>
        <end position="141"/>
    </location>
</feature>
<dbReference type="CDD" id="cd11717">
    <property type="entry name" value="THUMP_THUMPD1_like"/>
    <property type="match status" value="1"/>
</dbReference>
<dbReference type="SMR" id="A0A7M7IVQ8"/>
<sequence length="320" mass="36822">MEGKKKKRKNYFSNQGNDYKRKRLSLEPGMRGFLCTCNFREKECVREAYNLLEEYSDKICALDDEQSNALDTETAVDASKQSEEVKKEEENETKSEKKEIPSKEPEENKEQSEDNKAETETEAPEKKEMDNDNDNEDDEDEDISTAFNKEINNLKAEAGKPLSKKKFQVVDTGVSNVVFIKSTVPDPLELVTAIVKDLHETKKQKARYMLRMLPISIVCKAYIDDIKVKADPLLERYFAQEPKTFAIVFNRHSNHSLHRNDVIEDLAKIILKKNPANKANLKNPDIAVVVEVIRAVCLISIAPEYFTYKKYNLLEICNQK</sequence>
<dbReference type="InParanoid" id="A0A7M7IVQ8"/>
<dbReference type="Pfam" id="PF02926">
    <property type="entry name" value="THUMP"/>
    <property type="match status" value="1"/>
</dbReference>
<evidence type="ECO:0000313" key="5">
    <source>
        <dbReference type="EnsemblMetazoa" id="XP_016843291"/>
    </source>
</evidence>
<dbReference type="FunFam" id="3.30.2300.10:FF:000001">
    <property type="entry name" value="THUMP domain-containing protein 1"/>
    <property type="match status" value="1"/>
</dbReference>
<reference evidence="5" key="1">
    <citation type="submission" date="2021-01" db="UniProtKB">
        <authorList>
            <consortium name="EnsemblMetazoa"/>
        </authorList>
    </citation>
    <scope>IDENTIFICATION</scope>
</reference>
<comment type="similarity">
    <text evidence="1">Belongs to the THUMPD1 family.</text>
</comment>
<dbReference type="PANTHER" id="PTHR13452:SF10">
    <property type="entry name" value="THUMP DOMAIN-CONTAINING PROTEIN 1"/>
    <property type="match status" value="1"/>
</dbReference>
<keyword evidence="2" id="KW-0694">RNA-binding</keyword>
<dbReference type="Gene3D" id="3.30.2300.10">
    <property type="entry name" value="THUMP superfamily"/>
    <property type="match status" value="1"/>
</dbReference>
<feature type="compositionally biased region" description="Basic and acidic residues" evidence="3">
    <location>
        <begin position="80"/>
        <end position="130"/>
    </location>
</feature>
<evidence type="ECO:0000259" key="4">
    <source>
        <dbReference type="PROSITE" id="PS51165"/>
    </source>
</evidence>
<dbReference type="OMA" id="MNEKACV"/>
<feature type="compositionally biased region" description="Basic residues" evidence="3">
    <location>
        <begin position="1"/>
        <end position="10"/>
    </location>
</feature>
<dbReference type="EnsemblMetazoa" id="XM_016987802">
    <property type="protein sequence ID" value="XP_016843291"/>
    <property type="gene ID" value="LOC100113661"/>
</dbReference>
<feature type="region of interest" description="Disordered" evidence="3">
    <location>
        <begin position="67"/>
        <end position="141"/>
    </location>
</feature>
<feature type="region of interest" description="Disordered" evidence="3">
    <location>
        <begin position="1"/>
        <end position="24"/>
    </location>
</feature>
<evidence type="ECO:0000256" key="1">
    <source>
        <dbReference type="ARBA" id="ARBA00060731"/>
    </source>
</evidence>
<dbReference type="OrthoDB" id="367221at2759"/>
<dbReference type="SMART" id="SM00981">
    <property type="entry name" value="THUMP"/>
    <property type="match status" value="1"/>
</dbReference>
<evidence type="ECO:0000256" key="3">
    <source>
        <dbReference type="SAM" id="MobiDB-lite"/>
    </source>
</evidence>
<dbReference type="InterPro" id="IPR040183">
    <property type="entry name" value="THUMPD1-like"/>
</dbReference>
<dbReference type="PROSITE" id="PS51165">
    <property type="entry name" value="THUMP"/>
    <property type="match status" value="1"/>
</dbReference>
<dbReference type="KEGG" id="nvi:100113661"/>
<organism evidence="5 6">
    <name type="scientific">Nasonia vitripennis</name>
    <name type="common">Parasitic wasp</name>
    <dbReference type="NCBI Taxonomy" id="7425"/>
    <lineage>
        <taxon>Eukaryota</taxon>
        <taxon>Metazoa</taxon>
        <taxon>Ecdysozoa</taxon>
        <taxon>Arthropoda</taxon>
        <taxon>Hexapoda</taxon>
        <taxon>Insecta</taxon>
        <taxon>Pterygota</taxon>
        <taxon>Neoptera</taxon>
        <taxon>Endopterygota</taxon>
        <taxon>Hymenoptera</taxon>
        <taxon>Apocrita</taxon>
        <taxon>Proctotrupomorpha</taxon>
        <taxon>Chalcidoidea</taxon>
        <taxon>Pteromalidae</taxon>
        <taxon>Pteromalinae</taxon>
        <taxon>Nasonia</taxon>
    </lineage>
</organism>
<evidence type="ECO:0000313" key="6">
    <source>
        <dbReference type="Proteomes" id="UP000002358"/>
    </source>
</evidence>
<dbReference type="FunCoup" id="A0A7M7IVQ8">
    <property type="interactions" value="2203"/>
</dbReference>
<proteinExistence type="inferred from homology"/>
<dbReference type="GO" id="GO:0006400">
    <property type="term" value="P:tRNA modification"/>
    <property type="evidence" value="ECO:0007669"/>
    <property type="project" value="InterPro"/>
</dbReference>
<protein>
    <recommendedName>
        <fullName evidence="4">THUMP domain-containing protein</fullName>
    </recommendedName>
</protein>
<accession>A0A7M7IVQ8</accession>
<dbReference type="PANTHER" id="PTHR13452">
    <property type="entry name" value="THUMP DOMAIN CONTAINING PROTEIN 1-RELATED"/>
    <property type="match status" value="1"/>
</dbReference>
<keyword evidence="6" id="KW-1185">Reference proteome</keyword>
<dbReference type="SUPFAM" id="SSF143437">
    <property type="entry name" value="THUMP domain-like"/>
    <property type="match status" value="1"/>
</dbReference>
<dbReference type="GO" id="GO:0003723">
    <property type="term" value="F:RNA binding"/>
    <property type="evidence" value="ECO:0007669"/>
    <property type="project" value="UniProtKB-UniRule"/>
</dbReference>
<name>A0A7M7IVQ8_NASVI</name>
<evidence type="ECO:0000256" key="2">
    <source>
        <dbReference type="PROSITE-ProRule" id="PRU00529"/>
    </source>
</evidence>
<gene>
    <name evidence="5" type="primary">100113661</name>
</gene>